<keyword evidence="3" id="KW-1185">Reference proteome</keyword>
<dbReference type="Proteomes" id="UP000003045">
    <property type="component" value="Unassembled WGS sequence"/>
</dbReference>
<dbReference type="HOGENOM" id="CLU_3170338_0_0_11"/>
<dbReference type="EMBL" id="AEET01000024">
    <property type="protein sequence ID" value="EFM46401.1"/>
    <property type="molecule type" value="Genomic_DNA"/>
</dbReference>
<organism evidence="2 3">
    <name type="scientific">Mobiluncus mulieris ATCC 35239</name>
    <dbReference type="NCBI Taxonomy" id="871571"/>
    <lineage>
        <taxon>Bacteria</taxon>
        <taxon>Bacillati</taxon>
        <taxon>Actinomycetota</taxon>
        <taxon>Actinomycetes</taxon>
        <taxon>Actinomycetales</taxon>
        <taxon>Actinomycetaceae</taxon>
        <taxon>Mobiluncus</taxon>
    </lineage>
</organism>
<evidence type="ECO:0000256" key="1">
    <source>
        <dbReference type="SAM" id="MobiDB-lite"/>
    </source>
</evidence>
<sequence>MSILIGFFRFGGWWVRRVHEVPSGTSAQLARGTGKNSGGENRFTNCA</sequence>
<evidence type="ECO:0000313" key="3">
    <source>
        <dbReference type="Proteomes" id="UP000003045"/>
    </source>
</evidence>
<feature type="region of interest" description="Disordered" evidence="1">
    <location>
        <begin position="25"/>
        <end position="47"/>
    </location>
</feature>
<evidence type="ECO:0000313" key="2">
    <source>
        <dbReference type="EMBL" id="EFM46401.1"/>
    </source>
</evidence>
<dbReference type="AlphaFoldDB" id="E0QQ21"/>
<comment type="caution">
    <text evidence="2">The sequence shown here is derived from an EMBL/GenBank/DDBJ whole genome shotgun (WGS) entry which is preliminary data.</text>
</comment>
<protein>
    <submittedName>
        <fullName evidence="2">Uncharacterized protein</fullName>
    </submittedName>
</protein>
<feature type="compositionally biased region" description="Polar residues" evidence="1">
    <location>
        <begin position="38"/>
        <end position="47"/>
    </location>
</feature>
<reference evidence="2" key="1">
    <citation type="submission" date="2010-08" db="EMBL/GenBank/DDBJ databases">
        <authorList>
            <person name="Muzny D."/>
            <person name="Qin X."/>
            <person name="Deng J."/>
            <person name="Jiang H."/>
            <person name="Liu Y."/>
            <person name="Qu J."/>
            <person name="Song X.-Z."/>
            <person name="Zhang L."/>
            <person name="Thornton R."/>
            <person name="Coyle M."/>
            <person name="Francisco L."/>
            <person name="Jackson L."/>
            <person name="Javaid M."/>
            <person name="Korchina V."/>
            <person name="Kovar C."/>
            <person name="Mata R."/>
            <person name="Mathew T."/>
            <person name="Ngo R."/>
            <person name="Nguyen L."/>
            <person name="Nguyen N."/>
            <person name="Okwuonu G."/>
            <person name="Ongeri F."/>
            <person name="Pham C."/>
            <person name="Simmons D."/>
            <person name="Wilczek-Boney K."/>
            <person name="Hale W."/>
            <person name="Jakkamsetti A."/>
            <person name="Pham P."/>
            <person name="Ruth R."/>
            <person name="San Lucas F."/>
            <person name="Warren J."/>
            <person name="Zhang J."/>
            <person name="Zhao Z."/>
            <person name="Zhou C."/>
            <person name="Zhu D."/>
            <person name="Lee S."/>
            <person name="Bess C."/>
            <person name="Blankenburg K."/>
            <person name="Forbes L."/>
            <person name="Fu Q."/>
            <person name="Gubbala S."/>
            <person name="Hirani K."/>
            <person name="Jayaseelan J.C."/>
            <person name="Lara F."/>
            <person name="Munidasa M."/>
            <person name="Palculict T."/>
            <person name="Patil S."/>
            <person name="Pu L.-L."/>
            <person name="Saada N."/>
            <person name="Tang L."/>
            <person name="Weissenberger G."/>
            <person name="Zhu Y."/>
            <person name="Hemphill L."/>
            <person name="Shang Y."/>
            <person name="Youmans B."/>
            <person name="Ayvaz T."/>
            <person name="Ross M."/>
            <person name="Santibanez J."/>
            <person name="Aqrawi P."/>
            <person name="Gross S."/>
            <person name="Joshi V."/>
            <person name="Fowler G."/>
            <person name="Nazareth L."/>
            <person name="Reid J."/>
            <person name="Worley K."/>
            <person name="Petrosino J."/>
            <person name="Highlander S."/>
            <person name="Gibbs R."/>
        </authorList>
    </citation>
    <scope>NUCLEOTIDE SEQUENCE [LARGE SCALE GENOMIC DNA]</scope>
    <source>
        <strain evidence="2">ATCC 35239</strain>
    </source>
</reference>
<name>E0QQ21_9ACTO</name>
<gene>
    <name evidence="2" type="ORF">HMPREF0580_0948</name>
</gene>
<proteinExistence type="predicted"/>
<accession>E0QQ21</accession>